<keyword evidence="6" id="KW-0408">Iron</keyword>
<dbReference type="InterPro" id="IPR050121">
    <property type="entry name" value="Cytochrome_P450_monoxygenase"/>
</dbReference>
<evidence type="ECO:0000313" key="9">
    <source>
        <dbReference type="EMBL" id="KAK8018535.1"/>
    </source>
</evidence>
<evidence type="ECO:0000256" key="2">
    <source>
        <dbReference type="ARBA" id="ARBA00010617"/>
    </source>
</evidence>
<protein>
    <recommendedName>
        <fullName evidence="11">Cytochrome P450</fullName>
    </recommendedName>
</protein>
<evidence type="ECO:0000256" key="3">
    <source>
        <dbReference type="ARBA" id="ARBA00022617"/>
    </source>
</evidence>
<keyword evidence="7" id="KW-0503">Monooxygenase</keyword>
<evidence type="ECO:0000256" key="5">
    <source>
        <dbReference type="ARBA" id="ARBA00023002"/>
    </source>
</evidence>
<dbReference type="InterPro" id="IPR036396">
    <property type="entry name" value="Cyt_P450_sf"/>
</dbReference>
<organism evidence="9 10">
    <name type="scientific">Apiospora marii</name>
    <dbReference type="NCBI Taxonomy" id="335849"/>
    <lineage>
        <taxon>Eukaryota</taxon>
        <taxon>Fungi</taxon>
        <taxon>Dikarya</taxon>
        <taxon>Ascomycota</taxon>
        <taxon>Pezizomycotina</taxon>
        <taxon>Sordariomycetes</taxon>
        <taxon>Xylariomycetidae</taxon>
        <taxon>Amphisphaeriales</taxon>
        <taxon>Apiosporaceae</taxon>
        <taxon>Apiospora</taxon>
    </lineage>
</organism>
<keyword evidence="8" id="KW-0812">Transmembrane</keyword>
<keyword evidence="10" id="KW-1185">Reference proteome</keyword>
<dbReference type="EMBL" id="JAQQWI010000010">
    <property type="protein sequence ID" value="KAK8018535.1"/>
    <property type="molecule type" value="Genomic_DNA"/>
</dbReference>
<evidence type="ECO:0000256" key="6">
    <source>
        <dbReference type="ARBA" id="ARBA00023004"/>
    </source>
</evidence>
<comment type="cofactor">
    <cofactor evidence="1">
        <name>heme</name>
        <dbReference type="ChEBI" id="CHEBI:30413"/>
    </cofactor>
</comment>
<comment type="similarity">
    <text evidence="2">Belongs to the cytochrome P450 family.</text>
</comment>
<comment type="caution">
    <text evidence="9">The sequence shown here is derived from an EMBL/GenBank/DDBJ whole genome shotgun (WGS) entry which is preliminary data.</text>
</comment>
<sequence length="518" mass="58790">MADQPVIPDWIKTMTYLQCAWLVLATFTVGSYLYNVYLHPLRKFPGSWTHRVSRLPWAYHSLRGDLHEHLLRLQRQHGTHVRIAPNELMCSGGTVWKDMYAAAARGREEIAPTHHLLFPSRFDTPHFIVDPDAARRGRIRGALLPSFSERSMRQYEPTIQRYLDLFLRRLQENCDGGNRSVNVRDWYNYFAFDVLGQLAFSSDFQCLENSELHPWISSMFSDSLFGPVCLSVLVNLGFQMAVDLLYKQLGARFRKLRQSARLKVFERLDSEKPRDDFTEVLLRKLGTDTGTEAILMTGPTLIFAGSETQATLLYGLTYLLITNPAALQKLNGEVRGAFAQQEDITYTDVSRLKYLVACINEGLRCFPSVANASTRHAPLSGCVINGAFVPGGVRSSLPLALLTCRCITQVLHEGVAWLNTQMTGESCSNPLPLVHVTAWARCEPKFNSPYPSAFYVHPATKFRDTRLAHAEIRMVLATVILNFDMELAEEQPNLLKEMRAYGVFWSKPDLNLRLKPIK</sequence>
<dbReference type="PANTHER" id="PTHR24305">
    <property type="entry name" value="CYTOCHROME P450"/>
    <property type="match status" value="1"/>
</dbReference>
<evidence type="ECO:0000256" key="7">
    <source>
        <dbReference type="ARBA" id="ARBA00023033"/>
    </source>
</evidence>
<proteinExistence type="inferred from homology"/>
<evidence type="ECO:0000256" key="8">
    <source>
        <dbReference type="SAM" id="Phobius"/>
    </source>
</evidence>
<feature type="transmembrane region" description="Helical" evidence="8">
    <location>
        <begin position="15"/>
        <end position="34"/>
    </location>
</feature>
<gene>
    <name evidence="9" type="ORF">PG991_007725</name>
</gene>
<keyword evidence="4" id="KW-0479">Metal-binding</keyword>
<evidence type="ECO:0000256" key="4">
    <source>
        <dbReference type="ARBA" id="ARBA00022723"/>
    </source>
</evidence>
<keyword evidence="8" id="KW-0472">Membrane</keyword>
<keyword evidence="8" id="KW-1133">Transmembrane helix</keyword>
<keyword evidence="5" id="KW-0560">Oxidoreductase</keyword>
<evidence type="ECO:0008006" key="11">
    <source>
        <dbReference type="Google" id="ProtNLM"/>
    </source>
</evidence>
<accession>A0ABR1RU96</accession>
<dbReference type="Gene3D" id="1.10.630.10">
    <property type="entry name" value="Cytochrome P450"/>
    <property type="match status" value="1"/>
</dbReference>
<evidence type="ECO:0000256" key="1">
    <source>
        <dbReference type="ARBA" id="ARBA00001971"/>
    </source>
</evidence>
<dbReference type="SUPFAM" id="SSF48264">
    <property type="entry name" value="Cytochrome P450"/>
    <property type="match status" value="1"/>
</dbReference>
<dbReference type="Proteomes" id="UP001396898">
    <property type="component" value="Unassembled WGS sequence"/>
</dbReference>
<dbReference type="Pfam" id="PF00067">
    <property type="entry name" value="p450"/>
    <property type="match status" value="1"/>
</dbReference>
<reference evidence="9 10" key="1">
    <citation type="submission" date="2023-01" db="EMBL/GenBank/DDBJ databases">
        <title>Analysis of 21 Apiospora genomes using comparative genomics revels a genus with tremendous synthesis potential of carbohydrate active enzymes and secondary metabolites.</title>
        <authorList>
            <person name="Sorensen T."/>
        </authorList>
    </citation>
    <scope>NUCLEOTIDE SEQUENCE [LARGE SCALE GENOMIC DNA]</scope>
    <source>
        <strain evidence="9 10">CBS 20057</strain>
    </source>
</reference>
<name>A0ABR1RU96_9PEZI</name>
<dbReference type="InterPro" id="IPR001128">
    <property type="entry name" value="Cyt_P450"/>
</dbReference>
<keyword evidence="3" id="KW-0349">Heme</keyword>
<evidence type="ECO:0000313" key="10">
    <source>
        <dbReference type="Proteomes" id="UP001396898"/>
    </source>
</evidence>
<dbReference type="PANTHER" id="PTHR24305:SF230">
    <property type="entry name" value="P450, PUTATIVE (EUROFUNG)-RELATED"/>
    <property type="match status" value="1"/>
</dbReference>